<comment type="caution">
    <text evidence="1">The sequence shown here is derived from an EMBL/GenBank/DDBJ whole genome shotgun (WGS) entry which is preliminary data.</text>
</comment>
<dbReference type="AlphaFoldDB" id="A0A413VUB2"/>
<gene>
    <name evidence="1" type="ORF">DW888_05980</name>
</gene>
<name>A0A413VUB2_9BACE</name>
<proteinExistence type="predicted"/>
<evidence type="ECO:0000313" key="2">
    <source>
        <dbReference type="Proteomes" id="UP000284379"/>
    </source>
</evidence>
<accession>A0A413VUB2</accession>
<reference evidence="1 2" key="1">
    <citation type="submission" date="2018-08" db="EMBL/GenBank/DDBJ databases">
        <title>A genome reference for cultivated species of the human gut microbiota.</title>
        <authorList>
            <person name="Zou Y."/>
            <person name="Xue W."/>
            <person name="Luo G."/>
        </authorList>
    </citation>
    <scope>NUCLEOTIDE SEQUENCE [LARGE SCALE GENOMIC DNA]</scope>
    <source>
        <strain evidence="1 2">AM40-30BH</strain>
    </source>
</reference>
<protein>
    <submittedName>
        <fullName evidence="1">Uncharacterized protein</fullName>
    </submittedName>
</protein>
<sequence length="142" mass="17151">MKKKGLIPNKSYDIFVLGDNISNYLHLPHRIDFYDDDPYICHDTYYFDNFNFEIWVVDSKIDTICCDIECYWQDKNLIKMPYDIFLTMINYQQPDSEDSLYVLTSKHSGQNQKVYDFNNIGLMVWVWRKKIRSILISNYEDE</sequence>
<dbReference type="RefSeq" id="WP_002558886.1">
    <property type="nucleotide sequence ID" value="NZ_CABJFV010000003.1"/>
</dbReference>
<evidence type="ECO:0000313" key="1">
    <source>
        <dbReference type="EMBL" id="RHB37094.1"/>
    </source>
</evidence>
<dbReference type="EMBL" id="QSGO01000003">
    <property type="protein sequence ID" value="RHB37094.1"/>
    <property type="molecule type" value="Genomic_DNA"/>
</dbReference>
<organism evidence="1 2">
    <name type="scientific">Bacteroides nordii</name>
    <dbReference type="NCBI Taxonomy" id="291645"/>
    <lineage>
        <taxon>Bacteria</taxon>
        <taxon>Pseudomonadati</taxon>
        <taxon>Bacteroidota</taxon>
        <taxon>Bacteroidia</taxon>
        <taxon>Bacteroidales</taxon>
        <taxon>Bacteroidaceae</taxon>
        <taxon>Bacteroides</taxon>
    </lineage>
</organism>
<dbReference type="Proteomes" id="UP000284379">
    <property type="component" value="Unassembled WGS sequence"/>
</dbReference>